<comment type="caution">
    <text evidence="4">The sequence shown here is derived from an EMBL/GenBank/DDBJ whole genome shotgun (WGS) entry which is preliminary data.</text>
</comment>
<feature type="domain" description="PDEase" evidence="3">
    <location>
        <begin position="66"/>
        <end position="170"/>
    </location>
</feature>
<dbReference type="Gene3D" id="1.10.1300.10">
    <property type="entry name" value="3'5'-cyclic nucleotide phosphodiesterase, catalytic domain"/>
    <property type="match status" value="1"/>
</dbReference>
<dbReference type="GO" id="GO:0007165">
    <property type="term" value="P:signal transduction"/>
    <property type="evidence" value="ECO:0007669"/>
    <property type="project" value="InterPro"/>
</dbReference>
<evidence type="ECO:0000256" key="1">
    <source>
        <dbReference type="ARBA" id="ARBA00022723"/>
    </source>
</evidence>
<keyword evidence="5" id="KW-1185">Reference proteome</keyword>
<dbReference type="EMBL" id="JAODUO010001454">
    <property type="protein sequence ID" value="KAK2163551.1"/>
    <property type="molecule type" value="Genomic_DNA"/>
</dbReference>
<evidence type="ECO:0000256" key="2">
    <source>
        <dbReference type="ARBA" id="ARBA00022801"/>
    </source>
</evidence>
<dbReference type="GO" id="GO:0046872">
    <property type="term" value="F:metal ion binding"/>
    <property type="evidence" value="ECO:0007669"/>
    <property type="project" value="UniProtKB-KW"/>
</dbReference>
<accession>A0AAD9K2X5</accession>
<evidence type="ECO:0000313" key="5">
    <source>
        <dbReference type="Proteomes" id="UP001209878"/>
    </source>
</evidence>
<dbReference type="Proteomes" id="UP001209878">
    <property type="component" value="Unassembled WGS sequence"/>
</dbReference>
<keyword evidence="1" id="KW-0479">Metal-binding</keyword>
<gene>
    <name evidence="4" type="ORF">NP493_1456g00002</name>
</gene>
<dbReference type="PANTHER" id="PTHR11347">
    <property type="entry name" value="CYCLIC NUCLEOTIDE PHOSPHODIESTERASE"/>
    <property type="match status" value="1"/>
</dbReference>
<name>A0AAD9K2X5_RIDPI</name>
<dbReference type="PROSITE" id="PS51845">
    <property type="entry name" value="PDEASE_I_2"/>
    <property type="match status" value="1"/>
</dbReference>
<keyword evidence="2" id="KW-0378">Hydrolase</keyword>
<dbReference type="InterPro" id="IPR029016">
    <property type="entry name" value="GAF-like_dom_sf"/>
</dbReference>
<reference evidence="4" key="1">
    <citation type="journal article" date="2023" name="Mol. Biol. Evol.">
        <title>Third-Generation Sequencing Reveals the Adaptive Role of the Epigenome in Three Deep-Sea Polychaetes.</title>
        <authorList>
            <person name="Perez M."/>
            <person name="Aroh O."/>
            <person name="Sun Y."/>
            <person name="Lan Y."/>
            <person name="Juniper S.K."/>
            <person name="Young C.R."/>
            <person name="Angers B."/>
            <person name="Qian P.Y."/>
        </authorList>
    </citation>
    <scope>NUCLEOTIDE SEQUENCE</scope>
    <source>
        <strain evidence="4">R07B-5</strain>
    </source>
</reference>
<dbReference type="GO" id="GO:0004114">
    <property type="term" value="F:3',5'-cyclic-nucleotide phosphodiesterase activity"/>
    <property type="evidence" value="ECO:0007669"/>
    <property type="project" value="InterPro"/>
</dbReference>
<dbReference type="Gene3D" id="3.30.450.40">
    <property type="match status" value="1"/>
</dbReference>
<dbReference type="InterPro" id="IPR002073">
    <property type="entry name" value="PDEase_catalytic_dom"/>
</dbReference>
<protein>
    <recommendedName>
        <fullName evidence="3">PDEase domain-containing protein</fullName>
    </recommendedName>
</protein>
<organism evidence="4 5">
    <name type="scientific">Ridgeia piscesae</name>
    <name type="common">Tubeworm</name>
    <dbReference type="NCBI Taxonomy" id="27915"/>
    <lineage>
        <taxon>Eukaryota</taxon>
        <taxon>Metazoa</taxon>
        <taxon>Spiralia</taxon>
        <taxon>Lophotrochozoa</taxon>
        <taxon>Annelida</taxon>
        <taxon>Polychaeta</taxon>
        <taxon>Sedentaria</taxon>
        <taxon>Canalipalpata</taxon>
        <taxon>Sabellida</taxon>
        <taxon>Siboglinidae</taxon>
        <taxon>Ridgeia</taxon>
    </lineage>
</organism>
<dbReference type="AlphaFoldDB" id="A0AAD9K2X5"/>
<sequence length="170" mass="19860">MLVGVAQLINRLDGKPFDHYDDELFEVFAIFCGLGINNCLLYDQVARSAAKQAVALEVLSYHAHIPKKDVVTFMTMTPPNMAAWRLERLDFNDYLLNTDEMVLAAIHMFEEADMLKTFKIEYETLVQWLLTVRKNYRNIAYHNWRHAFNVGQFMFTLLTVSPVSLHRYFC</sequence>
<dbReference type="SUPFAM" id="SSF55781">
    <property type="entry name" value="GAF domain-like"/>
    <property type="match status" value="1"/>
</dbReference>
<evidence type="ECO:0000259" key="3">
    <source>
        <dbReference type="PROSITE" id="PS51845"/>
    </source>
</evidence>
<proteinExistence type="predicted"/>
<dbReference type="SUPFAM" id="SSF109604">
    <property type="entry name" value="HD-domain/PDEase-like"/>
    <property type="match status" value="1"/>
</dbReference>
<evidence type="ECO:0000313" key="4">
    <source>
        <dbReference type="EMBL" id="KAK2163551.1"/>
    </source>
</evidence>
<dbReference type="InterPro" id="IPR036971">
    <property type="entry name" value="PDEase_catalytic_dom_sf"/>
</dbReference>